<evidence type="ECO:0000313" key="4">
    <source>
        <dbReference type="Proteomes" id="UP000886653"/>
    </source>
</evidence>
<evidence type="ECO:0000259" key="2">
    <source>
        <dbReference type="Pfam" id="PF22936"/>
    </source>
</evidence>
<keyword evidence="4" id="KW-1185">Reference proteome</keyword>
<feature type="domain" description="Retrovirus-related Pol polyprotein from transposon TNT 1-94-like beta-barrel" evidence="2">
    <location>
        <begin position="146"/>
        <end position="223"/>
    </location>
</feature>
<reference evidence="3" key="1">
    <citation type="submission" date="2013-11" db="EMBL/GenBank/DDBJ databases">
        <title>Genome sequence of the fusiform rust pathogen reveals effectors for host alternation and coevolution with pine.</title>
        <authorList>
            <consortium name="DOE Joint Genome Institute"/>
            <person name="Smith K."/>
            <person name="Pendleton A."/>
            <person name="Kubisiak T."/>
            <person name="Anderson C."/>
            <person name="Salamov A."/>
            <person name="Aerts A."/>
            <person name="Riley R."/>
            <person name="Clum A."/>
            <person name="Lindquist E."/>
            <person name="Ence D."/>
            <person name="Campbell M."/>
            <person name="Kronenberg Z."/>
            <person name="Feau N."/>
            <person name="Dhillon B."/>
            <person name="Hamelin R."/>
            <person name="Burleigh J."/>
            <person name="Smith J."/>
            <person name="Yandell M."/>
            <person name="Nelson C."/>
            <person name="Grigoriev I."/>
            <person name="Davis J."/>
        </authorList>
    </citation>
    <scope>NUCLEOTIDE SEQUENCE</scope>
    <source>
        <strain evidence="3">G11</strain>
    </source>
</reference>
<gene>
    <name evidence="3" type="ORF">CROQUDRAFT_131073</name>
</gene>
<dbReference type="AlphaFoldDB" id="A0A9P6NP73"/>
<feature type="region of interest" description="Disordered" evidence="1">
    <location>
        <begin position="96"/>
        <end position="121"/>
    </location>
</feature>
<protein>
    <recommendedName>
        <fullName evidence="2">Retrovirus-related Pol polyprotein from transposon TNT 1-94-like beta-barrel domain-containing protein</fullName>
    </recommendedName>
</protein>
<proteinExistence type="predicted"/>
<dbReference type="Proteomes" id="UP000886653">
    <property type="component" value="Unassembled WGS sequence"/>
</dbReference>
<organism evidence="3 4">
    <name type="scientific">Cronartium quercuum f. sp. fusiforme G11</name>
    <dbReference type="NCBI Taxonomy" id="708437"/>
    <lineage>
        <taxon>Eukaryota</taxon>
        <taxon>Fungi</taxon>
        <taxon>Dikarya</taxon>
        <taxon>Basidiomycota</taxon>
        <taxon>Pucciniomycotina</taxon>
        <taxon>Pucciniomycetes</taxon>
        <taxon>Pucciniales</taxon>
        <taxon>Coleosporiaceae</taxon>
        <taxon>Cronartium</taxon>
    </lineage>
</organism>
<dbReference type="Pfam" id="PF22936">
    <property type="entry name" value="Pol_BBD"/>
    <property type="match status" value="1"/>
</dbReference>
<evidence type="ECO:0000256" key="1">
    <source>
        <dbReference type="SAM" id="MobiDB-lite"/>
    </source>
</evidence>
<dbReference type="EMBL" id="MU167225">
    <property type="protein sequence ID" value="KAG0149668.1"/>
    <property type="molecule type" value="Genomic_DNA"/>
</dbReference>
<accession>A0A9P6NP73</accession>
<sequence>MIAYFILHLLPESFSHLKITITHGAEITDQALTISTVLNHLQQFINDKKVTSSSSSNTAFSARCSSSNQWPTCSKGKHNPDTTHSEAQCFQLHPDLKNKNKQSHTTATVTTNPPQSSSPILTPPAMTSYLLAVVEKKTNNCKKSEVLDSSASTPMYRDKSNFKTYSECSETVYLADRTPVKVEGHGTVISRSKHAELTYTNALHIPSLTCNLISLLYLFGKGCHLINCGEKRFEVQKEGKILLDGNIKDGIFIINASPGKSPLTPETRDTLINSYA</sequence>
<feature type="compositionally biased region" description="Polar residues" evidence="1">
    <location>
        <begin position="103"/>
        <end position="120"/>
    </location>
</feature>
<dbReference type="OrthoDB" id="3035098at2759"/>
<evidence type="ECO:0000313" key="3">
    <source>
        <dbReference type="EMBL" id="KAG0149668.1"/>
    </source>
</evidence>
<dbReference type="InterPro" id="IPR054722">
    <property type="entry name" value="PolX-like_BBD"/>
</dbReference>
<comment type="caution">
    <text evidence="3">The sequence shown here is derived from an EMBL/GenBank/DDBJ whole genome shotgun (WGS) entry which is preliminary data.</text>
</comment>
<name>A0A9P6NP73_9BASI</name>